<feature type="transmembrane region" description="Helical" evidence="1">
    <location>
        <begin position="68"/>
        <end position="88"/>
    </location>
</feature>
<proteinExistence type="predicted"/>
<dbReference type="EMBL" id="JWZT01003180">
    <property type="protein sequence ID" value="KII67470.1"/>
    <property type="molecule type" value="Genomic_DNA"/>
</dbReference>
<dbReference type="Proteomes" id="UP000031668">
    <property type="component" value="Unassembled WGS sequence"/>
</dbReference>
<name>A0A0C2MTC5_THEKT</name>
<feature type="transmembrane region" description="Helical" evidence="1">
    <location>
        <begin position="135"/>
        <end position="153"/>
    </location>
</feature>
<sequence>MMYVVFLTGAIIFTGKNLECLINGMCVLWGLFVNNFGLAVVLVFSVFFAMVLSVSAGGYPYDDFKPVLIFYGNSVSVVCQVFALLVLRAWQWDFFAVAGTFLLTQFITGYMTGGIQRDISEGRVLDDAFHIIAELWVLLPMSIFCWGVSWVYYTALFNS</sequence>
<comment type="caution">
    <text evidence="2">The sequence shown here is derived from an EMBL/GenBank/DDBJ whole genome shotgun (WGS) entry which is preliminary data.</text>
</comment>
<accession>A0A0C2MTC5</accession>
<keyword evidence="1" id="KW-0812">Transmembrane</keyword>
<keyword evidence="1" id="KW-1133">Transmembrane helix</keyword>
<feature type="transmembrane region" description="Helical" evidence="1">
    <location>
        <begin position="94"/>
        <end position="115"/>
    </location>
</feature>
<gene>
    <name evidence="2" type="ORF">RF11_02674</name>
</gene>
<reference evidence="2 3" key="1">
    <citation type="journal article" date="2014" name="Genome Biol. Evol.">
        <title>The genome of the myxosporean Thelohanellus kitauei shows adaptations to nutrient acquisition within its fish host.</title>
        <authorList>
            <person name="Yang Y."/>
            <person name="Xiong J."/>
            <person name="Zhou Z."/>
            <person name="Huo F."/>
            <person name="Miao W."/>
            <person name="Ran C."/>
            <person name="Liu Y."/>
            <person name="Zhang J."/>
            <person name="Feng J."/>
            <person name="Wang M."/>
            <person name="Wang M."/>
            <person name="Wang L."/>
            <person name="Yao B."/>
        </authorList>
    </citation>
    <scope>NUCLEOTIDE SEQUENCE [LARGE SCALE GENOMIC DNA]</scope>
    <source>
        <strain evidence="2">Wuqing</strain>
    </source>
</reference>
<feature type="transmembrane region" description="Helical" evidence="1">
    <location>
        <begin position="36"/>
        <end position="56"/>
    </location>
</feature>
<organism evidence="2 3">
    <name type="scientific">Thelohanellus kitauei</name>
    <name type="common">Myxosporean</name>
    <dbReference type="NCBI Taxonomy" id="669202"/>
    <lineage>
        <taxon>Eukaryota</taxon>
        <taxon>Metazoa</taxon>
        <taxon>Cnidaria</taxon>
        <taxon>Myxozoa</taxon>
        <taxon>Myxosporea</taxon>
        <taxon>Bivalvulida</taxon>
        <taxon>Platysporina</taxon>
        <taxon>Myxobolidae</taxon>
        <taxon>Thelohanellus</taxon>
    </lineage>
</organism>
<keyword evidence="1" id="KW-0472">Membrane</keyword>
<keyword evidence="3" id="KW-1185">Reference proteome</keyword>
<evidence type="ECO:0000313" key="3">
    <source>
        <dbReference type="Proteomes" id="UP000031668"/>
    </source>
</evidence>
<protein>
    <submittedName>
        <fullName evidence="2">Uncharacterized protein</fullName>
    </submittedName>
</protein>
<dbReference type="AlphaFoldDB" id="A0A0C2MTC5"/>
<evidence type="ECO:0000313" key="2">
    <source>
        <dbReference type="EMBL" id="KII67470.1"/>
    </source>
</evidence>
<evidence type="ECO:0000256" key="1">
    <source>
        <dbReference type="SAM" id="Phobius"/>
    </source>
</evidence>